<dbReference type="PATRIC" id="fig|49338.4.peg.1500"/>
<evidence type="ECO:0000313" key="1">
    <source>
        <dbReference type="EMBL" id="CDX01278.1"/>
    </source>
</evidence>
<dbReference type="AlphaFoldDB" id="A0A098AXF1"/>
<dbReference type="PANTHER" id="PTHR38449">
    <property type="entry name" value="REGULATORY PROTEIN TM_1690-RELATED"/>
    <property type="match status" value="1"/>
</dbReference>
<gene>
    <name evidence="1" type="ORF">DPCES_1391</name>
</gene>
<dbReference type="EMBL" id="LK996017">
    <property type="protein sequence ID" value="CDX01278.1"/>
    <property type="molecule type" value="Genomic_DNA"/>
</dbReference>
<accession>A0A098AXF1</accession>
<dbReference type="NCBIfam" id="NF003315">
    <property type="entry name" value="PRK04323.1"/>
    <property type="match status" value="1"/>
</dbReference>
<reference evidence="1" key="1">
    <citation type="submission" date="2014-07" db="EMBL/GenBank/DDBJ databases">
        <authorList>
            <person name="Hornung V.Bastian."/>
        </authorList>
    </citation>
    <scope>NUCLEOTIDE SEQUENCE</scope>
    <source>
        <strain evidence="1">PCE-S</strain>
    </source>
</reference>
<proteinExistence type="predicted"/>
<dbReference type="RefSeq" id="WP_208925451.1">
    <property type="nucleotide sequence ID" value="NZ_LK996017.1"/>
</dbReference>
<dbReference type="PANTHER" id="PTHR38449:SF1">
    <property type="entry name" value="REGULATORY PROTEIN SSL2874-RELATED"/>
    <property type="match status" value="1"/>
</dbReference>
<protein>
    <submittedName>
        <fullName evidence="1">DUF370 domain protein</fullName>
    </submittedName>
</protein>
<dbReference type="Pfam" id="PF04025">
    <property type="entry name" value="RemA-like"/>
    <property type="match status" value="1"/>
</dbReference>
<organism evidence="1">
    <name type="scientific">Desulfitobacterium hafniense</name>
    <name type="common">Desulfitobacterium frappieri</name>
    <dbReference type="NCBI Taxonomy" id="49338"/>
    <lineage>
        <taxon>Bacteria</taxon>
        <taxon>Bacillati</taxon>
        <taxon>Bacillota</taxon>
        <taxon>Clostridia</taxon>
        <taxon>Eubacteriales</taxon>
        <taxon>Desulfitobacteriaceae</taxon>
        <taxon>Desulfitobacterium</taxon>
    </lineage>
</organism>
<sequence>MLKIGHGNSVNENRIIAIVSPDSNPIKRMIHAAADDERLIEATMGRRTRAVIVMDSGHVVTSSVGYEILAGRLGGVKDV</sequence>
<name>A0A098AXF1_DESHA</name>
<dbReference type="InterPro" id="IPR007169">
    <property type="entry name" value="RemA-like"/>
</dbReference>